<reference evidence="1" key="2">
    <citation type="journal article" date="2023" name="Plants (Basel)">
        <title>Annotation of the Turnera subulata (Passifloraceae) Draft Genome Reveals the S-Locus Evolved after the Divergence of Turneroideae from Passifloroideae in a Stepwise Manner.</title>
        <authorList>
            <person name="Henning P.M."/>
            <person name="Roalson E.H."/>
            <person name="Mir W."/>
            <person name="McCubbin A.G."/>
            <person name="Shore J.S."/>
        </authorList>
    </citation>
    <scope>NUCLEOTIDE SEQUENCE</scope>
    <source>
        <strain evidence="1">F60SS</strain>
    </source>
</reference>
<dbReference type="SUPFAM" id="SSF52058">
    <property type="entry name" value="L domain-like"/>
    <property type="match status" value="1"/>
</dbReference>
<keyword evidence="2" id="KW-1185">Reference proteome</keyword>
<name>A0A9Q0FCG1_9ROSI</name>
<dbReference type="PANTHER" id="PTHR11017:SF305">
    <property type="entry name" value="TMV RESISTANCE PROTEIN N-LIKE"/>
    <property type="match status" value="1"/>
</dbReference>
<dbReference type="Gene3D" id="3.80.10.10">
    <property type="entry name" value="Ribonuclease Inhibitor"/>
    <property type="match status" value="1"/>
</dbReference>
<evidence type="ECO:0000313" key="2">
    <source>
        <dbReference type="Proteomes" id="UP001141552"/>
    </source>
</evidence>
<evidence type="ECO:0000313" key="1">
    <source>
        <dbReference type="EMBL" id="KAJ4828968.1"/>
    </source>
</evidence>
<dbReference type="PANTHER" id="PTHR11017">
    <property type="entry name" value="LEUCINE-RICH REPEAT-CONTAINING PROTEIN"/>
    <property type="match status" value="1"/>
</dbReference>
<dbReference type="OrthoDB" id="1901675at2759"/>
<dbReference type="AlphaFoldDB" id="A0A9Q0FCG1"/>
<sequence>MGKETIRGLKLSMPMEDANGTSIASTNSAKRLHDEDYGGDLMLPHQGNSSKRRRLNFFPWKLMEDSPVNTYATQVLENMRNLKLLVLYNVNFTGSFEVFPRSLVWLRWHGCSLSSIPEDFSLEKLVVLEMWSSKLQYVWKGVMV</sequence>
<comment type="caution">
    <text evidence="1">The sequence shown here is derived from an EMBL/GenBank/DDBJ whole genome shotgun (WGS) entry which is preliminary data.</text>
</comment>
<reference evidence="1" key="1">
    <citation type="submission" date="2022-02" db="EMBL/GenBank/DDBJ databases">
        <authorList>
            <person name="Henning P.M."/>
            <person name="McCubbin A.G."/>
            <person name="Shore J.S."/>
        </authorList>
    </citation>
    <scope>NUCLEOTIDE SEQUENCE</scope>
    <source>
        <strain evidence="1">F60SS</strain>
        <tissue evidence="1">Leaves</tissue>
    </source>
</reference>
<accession>A0A9Q0FCG1</accession>
<dbReference type="InterPro" id="IPR032675">
    <property type="entry name" value="LRR_dom_sf"/>
</dbReference>
<gene>
    <name evidence="1" type="ORF">Tsubulata_036925</name>
</gene>
<dbReference type="GO" id="GO:0006952">
    <property type="term" value="P:defense response"/>
    <property type="evidence" value="ECO:0007669"/>
    <property type="project" value="InterPro"/>
</dbReference>
<proteinExistence type="predicted"/>
<dbReference type="InterPro" id="IPR044974">
    <property type="entry name" value="Disease_R_plants"/>
</dbReference>
<dbReference type="Proteomes" id="UP001141552">
    <property type="component" value="Unassembled WGS sequence"/>
</dbReference>
<organism evidence="1 2">
    <name type="scientific">Turnera subulata</name>
    <dbReference type="NCBI Taxonomy" id="218843"/>
    <lineage>
        <taxon>Eukaryota</taxon>
        <taxon>Viridiplantae</taxon>
        <taxon>Streptophyta</taxon>
        <taxon>Embryophyta</taxon>
        <taxon>Tracheophyta</taxon>
        <taxon>Spermatophyta</taxon>
        <taxon>Magnoliopsida</taxon>
        <taxon>eudicotyledons</taxon>
        <taxon>Gunneridae</taxon>
        <taxon>Pentapetalae</taxon>
        <taxon>rosids</taxon>
        <taxon>fabids</taxon>
        <taxon>Malpighiales</taxon>
        <taxon>Passifloraceae</taxon>
        <taxon>Turnera</taxon>
    </lineage>
</organism>
<dbReference type="EMBL" id="JAKUCV010006031">
    <property type="protein sequence ID" value="KAJ4828968.1"/>
    <property type="molecule type" value="Genomic_DNA"/>
</dbReference>
<protein>
    <submittedName>
        <fullName evidence="1">Uncharacterized protein</fullName>
    </submittedName>
</protein>